<keyword evidence="3" id="KW-1185">Reference proteome</keyword>
<evidence type="ECO:0000313" key="3">
    <source>
        <dbReference type="Proteomes" id="UP000194154"/>
    </source>
</evidence>
<dbReference type="RefSeq" id="WP_086041569.1">
    <property type="nucleotide sequence ID" value="NZ_CBCRZA010000020.1"/>
</dbReference>
<protein>
    <submittedName>
        <fullName evidence="2">ABC-2 family transporter protein</fullName>
    </submittedName>
</protein>
<keyword evidence="1" id="KW-0472">Membrane</keyword>
<feature type="transmembrane region" description="Helical" evidence="1">
    <location>
        <begin position="156"/>
        <end position="176"/>
    </location>
</feature>
<proteinExistence type="predicted"/>
<keyword evidence="1" id="KW-0812">Transmembrane</keyword>
<evidence type="ECO:0000256" key="1">
    <source>
        <dbReference type="SAM" id="Phobius"/>
    </source>
</evidence>
<accession>A0A1W7A8M3</accession>
<feature type="transmembrane region" description="Helical" evidence="1">
    <location>
        <begin position="51"/>
        <end position="72"/>
    </location>
</feature>
<dbReference type="OrthoDB" id="3182222at2"/>
<sequence length="230" mass="26088">MKMNRVMAIAEKDFKEFMRNMMLLTMPILPIAMAFLFTATPLPESEKMDMVLSVLAMSFVAVLTGALMTMIAEEKEKHTLRGLINSPASMMEVFFGKSLVVTIILLVTISAVLFIFKINIFTNIWMVVGFILLYIFYLLLGSLIGLHVKSVSETSLYFVPVLFIFGMNTTIANIGIKKDNILIKLNEYMPMMQYSKLEQSGDIIHLVVIAAWLIITLICTYLLYRKNSID</sequence>
<dbReference type="EMBL" id="CP021059">
    <property type="protein sequence ID" value="ARQ05854.1"/>
    <property type="molecule type" value="Genomic_DNA"/>
</dbReference>
<feature type="transmembrane region" description="Helical" evidence="1">
    <location>
        <begin position="21"/>
        <end position="39"/>
    </location>
</feature>
<feature type="transmembrane region" description="Helical" evidence="1">
    <location>
        <begin position="93"/>
        <end position="118"/>
    </location>
</feature>
<feature type="transmembrane region" description="Helical" evidence="1">
    <location>
        <begin position="124"/>
        <end position="144"/>
    </location>
</feature>
<dbReference type="KEGG" id="mcak:MCCS_01830"/>
<dbReference type="Proteomes" id="UP000194154">
    <property type="component" value="Chromosome"/>
</dbReference>
<dbReference type="AlphaFoldDB" id="A0A1W7A8M3"/>
<keyword evidence="1" id="KW-1133">Transmembrane helix</keyword>
<feature type="transmembrane region" description="Helical" evidence="1">
    <location>
        <begin position="203"/>
        <end position="224"/>
    </location>
</feature>
<reference evidence="2 3" key="1">
    <citation type="journal article" date="2017" name="Int. J. Syst. Evol. Microbiol.">
        <title>Macrococcus canis sp. nov., a skin bacterium associated with infections in dogs.</title>
        <authorList>
            <person name="Gobeli Brawand S."/>
            <person name="Cotting K."/>
            <person name="Gomez-Sanz E."/>
            <person name="Collaud A."/>
            <person name="Thomann A."/>
            <person name="Brodard I."/>
            <person name="Rodriguez-Campos S."/>
            <person name="Strauss C."/>
            <person name="Perreten V."/>
        </authorList>
    </citation>
    <scope>NUCLEOTIDE SEQUENCE [LARGE SCALE GENOMIC DNA]</scope>
    <source>
        <strain evidence="2 3">KM45013</strain>
    </source>
</reference>
<dbReference type="GeneID" id="35294339"/>
<evidence type="ECO:0000313" key="2">
    <source>
        <dbReference type="EMBL" id="ARQ05854.1"/>
    </source>
</evidence>
<dbReference type="STRING" id="1855823.MCCS_01830"/>
<name>A0A1W7A8M3_9STAP</name>
<gene>
    <name evidence="2" type="ORF">MCCS_01830</name>
</gene>
<organism evidence="2 3">
    <name type="scientific">Macrococcoides canis</name>
    <dbReference type="NCBI Taxonomy" id="1855823"/>
    <lineage>
        <taxon>Bacteria</taxon>
        <taxon>Bacillati</taxon>
        <taxon>Bacillota</taxon>
        <taxon>Bacilli</taxon>
        <taxon>Bacillales</taxon>
        <taxon>Staphylococcaceae</taxon>
        <taxon>Macrococcoides</taxon>
    </lineage>
</organism>